<dbReference type="SUPFAM" id="SSF52317">
    <property type="entry name" value="Class I glutamine amidotransferase-like"/>
    <property type="match status" value="1"/>
</dbReference>
<dbReference type="PROSITE" id="PS01124">
    <property type="entry name" value="HTH_ARAC_FAMILY_2"/>
    <property type="match status" value="1"/>
</dbReference>
<dbReference type="Gene3D" id="3.40.50.880">
    <property type="match status" value="1"/>
</dbReference>
<keyword evidence="2" id="KW-0804">Transcription</keyword>
<evidence type="ECO:0000259" key="3">
    <source>
        <dbReference type="PROSITE" id="PS01124"/>
    </source>
</evidence>
<protein>
    <submittedName>
        <fullName evidence="4">Transcriptional regulator GlxA family with amidase domain</fullName>
    </submittedName>
</protein>
<dbReference type="InterPro" id="IPR029062">
    <property type="entry name" value="Class_I_gatase-like"/>
</dbReference>
<evidence type="ECO:0000256" key="2">
    <source>
        <dbReference type="ARBA" id="ARBA00023163"/>
    </source>
</evidence>
<dbReference type="PANTHER" id="PTHR43130:SF3">
    <property type="entry name" value="HTH-TYPE TRANSCRIPTIONAL REGULATOR RV1931C"/>
    <property type="match status" value="1"/>
</dbReference>
<dbReference type="Pfam" id="PF12833">
    <property type="entry name" value="HTH_18"/>
    <property type="match status" value="1"/>
</dbReference>
<dbReference type="PANTHER" id="PTHR43130">
    <property type="entry name" value="ARAC-FAMILY TRANSCRIPTIONAL REGULATOR"/>
    <property type="match status" value="1"/>
</dbReference>
<comment type="caution">
    <text evidence="4">The sequence shown here is derived from an EMBL/GenBank/DDBJ whole genome shotgun (WGS) entry which is preliminary data.</text>
</comment>
<dbReference type="GO" id="GO:0003700">
    <property type="term" value="F:DNA-binding transcription factor activity"/>
    <property type="evidence" value="ECO:0007669"/>
    <property type="project" value="InterPro"/>
</dbReference>
<dbReference type="GO" id="GO:0043565">
    <property type="term" value="F:sequence-specific DNA binding"/>
    <property type="evidence" value="ECO:0007669"/>
    <property type="project" value="InterPro"/>
</dbReference>
<proteinExistence type="predicted"/>
<accession>A0A2T0T1Y8</accession>
<dbReference type="AlphaFoldDB" id="A0A2T0T1Y8"/>
<dbReference type="SMART" id="SM00342">
    <property type="entry name" value="HTH_ARAC"/>
    <property type="match status" value="1"/>
</dbReference>
<dbReference type="EMBL" id="PVTF01000007">
    <property type="protein sequence ID" value="PRY39643.1"/>
    <property type="molecule type" value="Genomic_DNA"/>
</dbReference>
<feature type="domain" description="HTH araC/xylS-type" evidence="3">
    <location>
        <begin position="230"/>
        <end position="328"/>
    </location>
</feature>
<dbReference type="InterPro" id="IPR052158">
    <property type="entry name" value="INH-QAR"/>
</dbReference>
<dbReference type="InterPro" id="IPR018060">
    <property type="entry name" value="HTH_AraC"/>
</dbReference>
<organism evidence="4 5">
    <name type="scientific">Umezawaea tangerina</name>
    <dbReference type="NCBI Taxonomy" id="84725"/>
    <lineage>
        <taxon>Bacteria</taxon>
        <taxon>Bacillati</taxon>
        <taxon>Actinomycetota</taxon>
        <taxon>Actinomycetes</taxon>
        <taxon>Pseudonocardiales</taxon>
        <taxon>Pseudonocardiaceae</taxon>
        <taxon>Umezawaea</taxon>
    </lineage>
</organism>
<keyword evidence="5" id="KW-1185">Reference proteome</keyword>
<keyword evidence="1" id="KW-0805">Transcription regulation</keyword>
<dbReference type="CDD" id="cd03137">
    <property type="entry name" value="GATase1_AraC_1"/>
    <property type="match status" value="1"/>
</dbReference>
<evidence type="ECO:0000313" key="5">
    <source>
        <dbReference type="Proteomes" id="UP000239494"/>
    </source>
</evidence>
<evidence type="ECO:0000313" key="4">
    <source>
        <dbReference type="EMBL" id="PRY39643.1"/>
    </source>
</evidence>
<gene>
    <name evidence="4" type="ORF">CLV43_107230</name>
</gene>
<dbReference type="InterPro" id="IPR009057">
    <property type="entry name" value="Homeodomain-like_sf"/>
</dbReference>
<sequence length="340" mass="36320">MSNPRRGASIAEVRSRSVLVVLFDGAQPLDVAGPLDVFTTAVNFAGSESTPPYVVRTASLGGGPVRCAGGLHVVPDLDLLDVEDADVVLVPGGPGVEHVDDRLVTWLRERAPGVERVVSVCTGAFLLAQAGLLDGRRATTHWGSCEILASMYPSIEVDPSPIFVRDGPIATSAGVTAGVDLAIALVEEDFGRAVAHEIARLLVVYLRRPGNQAQFSVQLSAQIARSDPLREVQYWAVANLTSDLSIPAMAQRAGLSTRQFSRAFTEQVGVTPGRYVDLVRLEAAQRMLTDTRDGVVGIARRCGYGTAEAMRRAFLRDLDVSPTQYRQTFAKPTVLAPGSS</sequence>
<name>A0A2T0T1Y8_9PSEU</name>
<dbReference type="Gene3D" id="1.10.10.60">
    <property type="entry name" value="Homeodomain-like"/>
    <property type="match status" value="2"/>
</dbReference>
<dbReference type="SUPFAM" id="SSF46689">
    <property type="entry name" value="Homeodomain-like"/>
    <property type="match status" value="2"/>
</dbReference>
<dbReference type="Proteomes" id="UP000239494">
    <property type="component" value="Unassembled WGS sequence"/>
</dbReference>
<evidence type="ECO:0000256" key="1">
    <source>
        <dbReference type="ARBA" id="ARBA00023015"/>
    </source>
</evidence>
<dbReference type="Pfam" id="PF01965">
    <property type="entry name" value="DJ-1_PfpI"/>
    <property type="match status" value="1"/>
</dbReference>
<reference evidence="4 5" key="1">
    <citation type="submission" date="2018-03" db="EMBL/GenBank/DDBJ databases">
        <title>Genomic Encyclopedia of Archaeal and Bacterial Type Strains, Phase II (KMG-II): from individual species to whole genera.</title>
        <authorList>
            <person name="Goeker M."/>
        </authorList>
    </citation>
    <scope>NUCLEOTIDE SEQUENCE [LARGE SCALE GENOMIC DNA]</scope>
    <source>
        <strain evidence="4 5">DSM 44720</strain>
    </source>
</reference>
<dbReference type="InterPro" id="IPR002818">
    <property type="entry name" value="DJ-1/PfpI"/>
</dbReference>